<dbReference type="Proteomes" id="UP000596742">
    <property type="component" value="Unassembled WGS sequence"/>
</dbReference>
<dbReference type="SUPFAM" id="SSF63825">
    <property type="entry name" value="YWTD domain"/>
    <property type="match status" value="1"/>
</dbReference>
<name>A0A8B6C9F9_MYTGA</name>
<keyword evidence="2" id="KW-1185">Reference proteome</keyword>
<accession>A0A8B6C9F9</accession>
<organism evidence="1 2">
    <name type="scientific">Mytilus galloprovincialis</name>
    <name type="common">Mediterranean mussel</name>
    <dbReference type="NCBI Taxonomy" id="29158"/>
    <lineage>
        <taxon>Eukaryota</taxon>
        <taxon>Metazoa</taxon>
        <taxon>Spiralia</taxon>
        <taxon>Lophotrochozoa</taxon>
        <taxon>Mollusca</taxon>
        <taxon>Bivalvia</taxon>
        <taxon>Autobranchia</taxon>
        <taxon>Pteriomorphia</taxon>
        <taxon>Mytilida</taxon>
        <taxon>Mytiloidea</taxon>
        <taxon>Mytilidae</taxon>
        <taxon>Mytilinae</taxon>
        <taxon>Mytilus</taxon>
    </lineage>
</organism>
<sequence>MKSKQAQIITTDFKSFDDIKLKQINKFDSGSRHVTGCAFLCDGRMLFTEYEGRQLFITKKDGDLDFKIPTKGHKTFAVTVMDATTVAVSSGKPDANEKACIQIINIRLREVTKTMHTESWCYGVVFVDDKLVFCGCEPNGIYEIDLKTNTESVMSRTVPLSTWSNISFLDKNKFYVTNTRTRAVT</sequence>
<evidence type="ECO:0000313" key="1">
    <source>
        <dbReference type="EMBL" id="VDI02095.1"/>
    </source>
</evidence>
<reference evidence="1" key="1">
    <citation type="submission" date="2018-11" db="EMBL/GenBank/DDBJ databases">
        <authorList>
            <person name="Alioto T."/>
            <person name="Alioto T."/>
        </authorList>
    </citation>
    <scope>NUCLEOTIDE SEQUENCE</scope>
</reference>
<dbReference type="EMBL" id="UYJE01001434">
    <property type="protein sequence ID" value="VDI02095.1"/>
    <property type="molecule type" value="Genomic_DNA"/>
</dbReference>
<comment type="caution">
    <text evidence="1">The sequence shown here is derived from an EMBL/GenBank/DDBJ whole genome shotgun (WGS) entry which is preliminary data.</text>
</comment>
<protein>
    <submittedName>
        <fullName evidence="1">Uncharacterized protein</fullName>
    </submittedName>
</protein>
<dbReference type="AlphaFoldDB" id="A0A8B6C9F9"/>
<evidence type="ECO:0000313" key="2">
    <source>
        <dbReference type="Proteomes" id="UP000596742"/>
    </source>
</evidence>
<proteinExistence type="predicted"/>
<gene>
    <name evidence="1" type="ORF">MGAL_10B007182</name>
</gene>
<dbReference type="OrthoDB" id="6131018at2759"/>